<organism evidence="2 3">
    <name type="scientific">Marasmius tenuissimus</name>
    <dbReference type="NCBI Taxonomy" id="585030"/>
    <lineage>
        <taxon>Eukaryota</taxon>
        <taxon>Fungi</taxon>
        <taxon>Dikarya</taxon>
        <taxon>Basidiomycota</taxon>
        <taxon>Agaricomycotina</taxon>
        <taxon>Agaricomycetes</taxon>
        <taxon>Agaricomycetidae</taxon>
        <taxon>Agaricales</taxon>
        <taxon>Marasmiineae</taxon>
        <taxon>Marasmiaceae</taxon>
        <taxon>Marasmius</taxon>
    </lineage>
</organism>
<comment type="caution">
    <text evidence="2">The sequence shown here is derived from an EMBL/GenBank/DDBJ whole genome shotgun (WGS) entry which is preliminary data.</text>
</comment>
<evidence type="ECO:0000256" key="1">
    <source>
        <dbReference type="SAM" id="SignalP"/>
    </source>
</evidence>
<keyword evidence="1" id="KW-0732">Signal</keyword>
<accession>A0ABR2ZM57</accession>
<keyword evidence="3" id="KW-1185">Reference proteome</keyword>
<proteinExistence type="predicted"/>
<feature type="chain" id="PRO_5045516646" evidence="1">
    <location>
        <begin position="21"/>
        <end position="233"/>
    </location>
</feature>
<evidence type="ECO:0000313" key="2">
    <source>
        <dbReference type="EMBL" id="KAL0062395.1"/>
    </source>
</evidence>
<sequence>MRCSFFTLFAVATLASTVSASPLQRRKNVDRPNPPGLEHCPGRELGDADKCTFESQETGLDTTIVELVGDPASNCQGGTTDLQLTLSGSKSVSQSFKAGVTTGFGVEGGEDLPIGISFSNSDTWSSSETKTFSQSTGITIQPGKKASSHIVVWFLFERFADSYRFFHDSQASLVAKITAKTFLGRVRVNYGDPTGEPGKNDYHFIYFNNGIGSIQPTDTVVWDQKIVNCDEDL</sequence>
<dbReference type="EMBL" id="JBBXMP010000106">
    <property type="protein sequence ID" value="KAL0062395.1"/>
    <property type="molecule type" value="Genomic_DNA"/>
</dbReference>
<feature type="signal peptide" evidence="1">
    <location>
        <begin position="1"/>
        <end position="20"/>
    </location>
</feature>
<reference evidence="2 3" key="1">
    <citation type="submission" date="2024-05" db="EMBL/GenBank/DDBJ databases">
        <title>A draft genome resource for the thread blight pathogen Marasmius tenuissimus strain MS-2.</title>
        <authorList>
            <person name="Yulfo-Soto G.E."/>
            <person name="Baruah I.K."/>
            <person name="Amoako-Attah I."/>
            <person name="Bukari Y."/>
            <person name="Meinhardt L.W."/>
            <person name="Bailey B.A."/>
            <person name="Cohen S.P."/>
        </authorList>
    </citation>
    <scope>NUCLEOTIDE SEQUENCE [LARGE SCALE GENOMIC DNA]</scope>
    <source>
        <strain evidence="2 3">MS-2</strain>
    </source>
</reference>
<protein>
    <submittedName>
        <fullName evidence="2">Uncharacterized protein</fullName>
    </submittedName>
</protein>
<dbReference type="Proteomes" id="UP001437256">
    <property type="component" value="Unassembled WGS sequence"/>
</dbReference>
<gene>
    <name evidence="2" type="ORF">AAF712_010741</name>
</gene>
<name>A0ABR2ZM57_9AGAR</name>
<dbReference type="SUPFAM" id="SSF56973">
    <property type="entry name" value="Aerolisin/ETX pore-forming domain"/>
    <property type="match status" value="1"/>
</dbReference>
<evidence type="ECO:0000313" key="3">
    <source>
        <dbReference type="Proteomes" id="UP001437256"/>
    </source>
</evidence>